<dbReference type="Proteomes" id="UP001159405">
    <property type="component" value="Unassembled WGS sequence"/>
</dbReference>
<evidence type="ECO:0000256" key="8">
    <source>
        <dbReference type="SAM" id="SignalP"/>
    </source>
</evidence>
<organism evidence="10 11">
    <name type="scientific">Porites lobata</name>
    <dbReference type="NCBI Taxonomy" id="104759"/>
    <lineage>
        <taxon>Eukaryota</taxon>
        <taxon>Metazoa</taxon>
        <taxon>Cnidaria</taxon>
        <taxon>Anthozoa</taxon>
        <taxon>Hexacorallia</taxon>
        <taxon>Scleractinia</taxon>
        <taxon>Fungiina</taxon>
        <taxon>Poritidae</taxon>
        <taxon>Porites</taxon>
    </lineage>
</organism>
<feature type="signal peptide" evidence="8">
    <location>
        <begin position="1"/>
        <end position="20"/>
    </location>
</feature>
<feature type="compositionally biased region" description="Pro residues" evidence="7">
    <location>
        <begin position="418"/>
        <end position="432"/>
    </location>
</feature>
<keyword evidence="3" id="KW-0186">Copper</keyword>
<dbReference type="Pfam" id="PF03067">
    <property type="entry name" value="LPMO_10"/>
    <property type="match status" value="2"/>
</dbReference>
<dbReference type="PANTHER" id="PTHR36575">
    <property type="entry name" value="BINDING PROTEIN, PUTATIVE (AFU_ORTHOLOGUE AFUA_1G14430)-RELATED"/>
    <property type="match status" value="1"/>
</dbReference>
<comment type="cofactor">
    <cofactor evidence="1">
        <name>Cu(2+)</name>
        <dbReference type="ChEBI" id="CHEBI:29036"/>
    </cofactor>
</comment>
<proteinExistence type="inferred from homology"/>
<name>A0ABN8N1I4_9CNID</name>
<feature type="region of interest" description="Disordered" evidence="7">
    <location>
        <begin position="411"/>
        <end position="459"/>
    </location>
</feature>
<feature type="domain" description="Chitin-binding type-4" evidence="9">
    <location>
        <begin position="21"/>
        <end position="177"/>
    </location>
</feature>
<feature type="domain" description="Chitin-binding type-4" evidence="9">
    <location>
        <begin position="221"/>
        <end position="405"/>
    </location>
</feature>
<dbReference type="InterPro" id="IPR004302">
    <property type="entry name" value="Cellulose/chitin-bd_N"/>
</dbReference>
<comment type="similarity">
    <text evidence="6">Belongs to the polysaccharide monooxygenase AA13 family.</text>
</comment>
<evidence type="ECO:0000256" key="1">
    <source>
        <dbReference type="ARBA" id="ARBA00001973"/>
    </source>
</evidence>
<dbReference type="PANTHER" id="PTHR36575:SF2">
    <property type="entry name" value="CHITIN-BINDING TYPE-4 DOMAIN-CONTAINING PROTEIN-RELATED"/>
    <property type="match status" value="1"/>
</dbReference>
<feature type="chain" id="PRO_5046812143" description="Chitin-binding type-4 domain-containing protein" evidence="8">
    <location>
        <begin position="21"/>
        <end position="496"/>
    </location>
</feature>
<evidence type="ECO:0000313" key="11">
    <source>
        <dbReference type="Proteomes" id="UP001159405"/>
    </source>
</evidence>
<keyword evidence="4" id="KW-1015">Disulfide bond</keyword>
<keyword evidence="8" id="KW-0732">Signal</keyword>
<evidence type="ECO:0000313" key="10">
    <source>
        <dbReference type="EMBL" id="CAH3040640.1"/>
    </source>
</evidence>
<reference evidence="10 11" key="1">
    <citation type="submission" date="2022-05" db="EMBL/GenBank/DDBJ databases">
        <authorList>
            <consortium name="Genoscope - CEA"/>
            <person name="William W."/>
        </authorList>
    </citation>
    <scope>NUCLEOTIDE SEQUENCE [LARGE SCALE GENOMIC DNA]</scope>
</reference>
<dbReference type="EMBL" id="CALNXK010000008">
    <property type="protein sequence ID" value="CAH3040640.1"/>
    <property type="molecule type" value="Genomic_DNA"/>
</dbReference>
<keyword evidence="2" id="KW-0479">Metal-binding</keyword>
<evidence type="ECO:0000259" key="9">
    <source>
        <dbReference type="Pfam" id="PF03067"/>
    </source>
</evidence>
<evidence type="ECO:0000256" key="3">
    <source>
        <dbReference type="ARBA" id="ARBA00023008"/>
    </source>
</evidence>
<evidence type="ECO:0000256" key="6">
    <source>
        <dbReference type="ARBA" id="ARBA00034311"/>
    </source>
</evidence>
<comment type="caution">
    <text evidence="10">The sequence shown here is derived from an EMBL/GenBank/DDBJ whole genome shotgun (WGS) entry which is preliminary data.</text>
</comment>
<evidence type="ECO:0000256" key="2">
    <source>
        <dbReference type="ARBA" id="ARBA00022723"/>
    </source>
</evidence>
<protein>
    <recommendedName>
        <fullName evidence="9">Chitin-binding type-4 domain-containing protein</fullName>
    </recommendedName>
</protein>
<keyword evidence="11" id="KW-1185">Reference proteome</keyword>
<evidence type="ECO:0000256" key="5">
    <source>
        <dbReference type="ARBA" id="ARBA00023180"/>
    </source>
</evidence>
<accession>A0ABN8N1I4</accession>
<dbReference type="InterPro" id="IPR052282">
    <property type="entry name" value="Starch-active_LPMO"/>
</dbReference>
<gene>
    <name evidence="10" type="ORF">PLOB_00045821</name>
</gene>
<evidence type="ECO:0000256" key="7">
    <source>
        <dbReference type="SAM" id="MobiDB-lite"/>
    </source>
</evidence>
<keyword evidence="5" id="KW-0325">Glycoprotein</keyword>
<evidence type="ECO:0000256" key="4">
    <source>
        <dbReference type="ARBA" id="ARBA00023157"/>
    </source>
</evidence>
<sequence>MLRAELAAVVSLGLIVSVFGHGRLIDPASRNAAWRYGFDNPVHFTDNELNCGGFSRQWNKNNGKCGVCGDPYDIKKPEFIHPGKYAKGIITKTYRKGQEVEVKVHLTSNHKGFFVFRVGNIGKPPITEEKLTYVLKQANGQTKWILPNNLNTVFTIKLRLPTGLTCDHCVMQWWYSAGNNWGCDGDGTLLSYFLLQDLPIMFLPELSFVLSVSLIVSVTGHGRLIDPASRNAAWRYGFDNPPHYTDNELNCGGFNVQWSTNKGKCGVCGDPYHKKEQPHVYPGKYANNRIITKTYREGQEIDVVVELTSNHQGFFVFRVGKIGSPPITQEKLKYVLKQPNGQEKWKITSHGNDVFKIRLVLPKGLTCDHCVMQWWYTVGNNWGCDADGCGLGHGPQETFVNCADIRITASDGSVATSPPSPQTEQPPPPTQAPLPSTQAPLPPTQLPVTTMPLPTDAPNPSGCKATGAWAGQTSIDHWCVVNCGNGYCPAHMCVCN</sequence>